<dbReference type="eggNOG" id="COG3250">
    <property type="taxonomic scope" value="Bacteria"/>
</dbReference>
<evidence type="ECO:0000256" key="1">
    <source>
        <dbReference type="ARBA" id="ARBA00001412"/>
    </source>
</evidence>
<organism evidence="6 7">
    <name type="scientific">Marvinbryantia formatexigens DSM 14469</name>
    <dbReference type="NCBI Taxonomy" id="478749"/>
    <lineage>
        <taxon>Bacteria</taxon>
        <taxon>Bacillati</taxon>
        <taxon>Bacillota</taxon>
        <taxon>Clostridia</taxon>
        <taxon>Lachnospirales</taxon>
        <taxon>Lachnospiraceae</taxon>
        <taxon>Marvinbryantia</taxon>
    </lineage>
</organism>
<dbReference type="GO" id="GO:0005990">
    <property type="term" value="P:lactose catabolic process"/>
    <property type="evidence" value="ECO:0007669"/>
    <property type="project" value="TreeGrafter"/>
</dbReference>
<dbReference type="InterPro" id="IPR036156">
    <property type="entry name" value="Beta-gal/glucu_dom_sf"/>
</dbReference>
<protein>
    <recommendedName>
        <fullName evidence="2">beta-galactosidase</fullName>
        <ecNumber evidence="2">3.2.1.23</ecNumber>
    </recommendedName>
</protein>
<dbReference type="InterPro" id="IPR013783">
    <property type="entry name" value="Ig-like_fold"/>
</dbReference>
<dbReference type="GO" id="GO:0009341">
    <property type="term" value="C:beta-galactosidase complex"/>
    <property type="evidence" value="ECO:0007669"/>
    <property type="project" value="TreeGrafter"/>
</dbReference>
<dbReference type="PANTHER" id="PTHR46323">
    <property type="entry name" value="BETA-GALACTOSIDASE"/>
    <property type="match status" value="1"/>
</dbReference>
<dbReference type="AlphaFoldDB" id="C6LBX5"/>
<evidence type="ECO:0000256" key="3">
    <source>
        <dbReference type="ARBA" id="ARBA00022801"/>
    </source>
</evidence>
<dbReference type="STRING" id="168384.SAMN05660368_00529"/>
<keyword evidence="4" id="KW-0326">Glycosidase</keyword>
<evidence type="ECO:0000313" key="6">
    <source>
        <dbReference type="EMBL" id="EET61928.1"/>
    </source>
</evidence>
<comment type="caution">
    <text evidence="6">The sequence shown here is derived from an EMBL/GenBank/DDBJ whole genome shotgun (WGS) entry which is preliminary data.</text>
</comment>
<accession>C6LBX5</accession>
<keyword evidence="7" id="KW-1185">Reference proteome</keyword>
<dbReference type="EMBL" id="ACCL02000004">
    <property type="protein sequence ID" value="EET61928.1"/>
    <property type="molecule type" value="Genomic_DNA"/>
</dbReference>
<dbReference type="InterPro" id="IPR032312">
    <property type="entry name" value="LacZ_4"/>
</dbReference>
<comment type="catalytic activity">
    <reaction evidence="1">
        <text>Hydrolysis of terminal non-reducing beta-D-galactose residues in beta-D-galactosides.</text>
        <dbReference type="EC" id="3.2.1.23"/>
    </reaction>
</comment>
<evidence type="ECO:0000259" key="5">
    <source>
        <dbReference type="Pfam" id="PF16353"/>
    </source>
</evidence>
<gene>
    <name evidence="6" type="ORF">BRYFOR_06120</name>
</gene>
<dbReference type="PANTHER" id="PTHR46323:SF2">
    <property type="entry name" value="BETA-GALACTOSIDASE"/>
    <property type="match status" value="1"/>
</dbReference>
<reference evidence="6" key="1">
    <citation type="submission" date="2009-07" db="EMBL/GenBank/DDBJ databases">
        <authorList>
            <person name="Weinstock G."/>
            <person name="Sodergren E."/>
            <person name="Clifton S."/>
            <person name="Fulton L."/>
            <person name="Fulton B."/>
            <person name="Courtney L."/>
            <person name="Fronick C."/>
            <person name="Harrison M."/>
            <person name="Strong C."/>
            <person name="Farmer C."/>
            <person name="Delahaunty K."/>
            <person name="Markovic C."/>
            <person name="Hall O."/>
            <person name="Minx P."/>
            <person name="Tomlinson C."/>
            <person name="Mitreva M."/>
            <person name="Nelson J."/>
            <person name="Hou S."/>
            <person name="Wollam A."/>
            <person name="Pepin K.H."/>
            <person name="Johnson M."/>
            <person name="Bhonagiri V."/>
            <person name="Nash W.E."/>
            <person name="Warren W."/>
            <person name="Chinwalla A."/>
            <person name="Mardis E.R."/>
            <person name="Wilson R.K."/>
        </authorList>
    </citation>
    <scope>NUCLEOTIDE SEQUENCE [LARGE SCALE GENOMIC DNA]</scope>
    <source>
        <strain evidence="6">DSM 14469</strain>
    </source>
</reference>
<evidence type="ECO:0000256" key="4">
    <source>
        <dbReference type="ARBA" id="ARBA00023295"/>
    </source>
</evidence>
<dbReference type="InterPro" id="IPR050347">
    <property type="entry name" value="Bact_Beta-galactosidase"/>
</dbReference>
<evidence type="ECO:0000256" key="2">
    <source>
        <dbReference type="ARBA" id="ARBA00012756"/>
    </source>
</evidence>
<feature type="domain" description="Beta-galactosidase" evidence="5">
    <location>
        <begin position="262"/>
        <end position="342"/>
    </location>
</feature>
<sequence length="351" mass="39795">MVIYGKVKGNMQITDIDIRVWAEKEGEMGNLEVTMRCSAPGKGFVCAQLLSEEDQEEDRIFPVPVEEEIAFCMQVSPVRLWDTERAYLYKLALELRDEQMRLLGCTVKKLAFQRTEKEQGELWLNEREIRLRPWCCCEEELREELELSGEMQTGFCENTIADNLEKRLRCWLAAIRRGRYNALFVAWENTKSGLRRMLAELCPEYGLYYDEETECGSKAEMVQETQAGVFPDAAFSADSERAGVAAPVSGFELNVTQEGVLLENHCLFVNASEYELRYALLHNGETVCDGSLCADVPPGSGRYIELPFAALHEAGEYVYRVSLHLKQDTPWAARGYEIAAGESLISNLFSA</sequence>
<dbReference type="EC" id="3.2.1.23" evidence="2"/>
<dbReference type="GO" id="GO:0004565">
    <property type="term" value="F:beta-galactosidase activity"/>
    <property type="evidence" value="ECO:0007669"/>
    <property type="project" value="UniProtKB-EC"/>
</dbReference>
<evidence type="ECO:0000313" key="7">
    <source>
        <dbReference type="Proteomes" id="UP000005561"/>
    </source>
</evidence>
<dbReference type="Pfam" id="PF16353">
    <property type="entry name" value="LacZ_4"/>
    <property type="match status" value="1"/>
</dbReference>
<dbReference type="Gene3D" id="2.60.40.10">
    <property type="entry name" value="Immunoglobulins"/>
    <property type="match status" value="2"/>
</dbReference>
<keyword evidence="3 6" id="KW-0378">Hydrolase</keyword>
<dbReference type="Proteomes" id="UP000005561">
    <property type="component" value="Unassembled WGS sequence"/>
</dbReference>
<proteinExistence type="predicted"/>
<name>C6LBX5_9FIRM</name>
<dbReference type="SUPFAM" id="SSF49303">
    <property type="entry name" value="beta-Galactosidase/glucuronidase domain"/>
    <property type="match status" value="2"/>
</dbReference>